<dbReference type="OrthoDB" id="4502478at2759"/>
<proteinExistence type="predicted"/>
<gene>
    <name evidence="2" type="ORF">CLAFUR5_01886</name>
</gene>
<reference evidence="2" key="1">
    <citation type="submission" date="2021-12" db="EMBL/GenBank/DDBJ databases">
        <authorList>
            <person name="Zaccaron A."/>
            <person name="Stergiopoulos I."/>
        </authorList>
    </citation>
    <scope>NUCLEOTIDE SEQUENCE</scope>
    <source>
        <strain evidence="2">Race5_Kim</strain>
    </source>
</reference>
<feature type="region of interest" description="Disordered" evidence="1">
    <location>
        <begin position="118"/>
        <end position="184"/>
    </location>
</feature>
<protein>
    <submittedName>
        <fullName evidence="2">Uncharacterized protein</fullName>
    </submittedName>
</protein>
<feature type="compositionally biased region" description="Polar residues" evidence="1">
    <location>
        <begin position="151"/>
        <end position="163"/>
    </location>
</feature>
<sequence length="184" mass="20943">MAPRVPTLAQSESKSKFFERLDLSKDDPADKQLYAMMKVEAAQGRKRLVEDHPSFVVTYESINETAIHREILIVYQRASRQTKAIYDLGRDVDGVEEENWIVRWLLWHAFRYRDQRNNRSRRPASYPCGSGEDGPARNSSSQSTTPASSTEPACTNISQNSEGSIPPSGSGRFWDPVRNSWHEP</sequence>
<name>A0A9Q8P390_PASFU</name>
<dbReference type="GeneID" id="71981764"/>
<evidence type="ECO:0000313" key="3">
    <source>
        <dbReference type="Proteomes" id="UP000756132"/>
    </source>
</evidence>
<dbReference type="Proteomes" id="UP000756132">
    <property type="component" value="Chromosome 1"/>
</dbReference>
<keyword evidence="3" id="KW-1185">Reference proteome</keyword>
<evidence type="ECO:0000313" key="2">
    <source>
        <dbReference type="EMBL" id="UJO11760.1"/>
    </source>
</evidence>
<evidence type="ECO:0000256" key="1">
    <source>
        <dbReference type="SAM" id="MobiDB-lite"/>
    </source>
</evidence>
<accession>A0A9Q8P390</accession>
<feature type="compositionally biased region" description="Low complexity" evidence="1">
    <location>
        <begin position="139"/>
        <end position="150"/>
    </location>
</feature>
<reference evidence="2" key="2">
    <citation type="journal article" date="2022" name="Microb. Genom.">
        <title>A chromosome-scale genome assembly of the tomato pathogen Cladosporium fulvum reveals a compartmentalized genome architecture and the presence of a dispensable chromosome.</title>
        <authorList>
            <person name="Zaccaron A.Z."/>
            <person name="Chen L.H."/>
            <person name="Samaras A."/>
            <person name="Stergiopoulos I."/>
        </authorList>
    </citation>
    <scope>NUCLEOTIDE SEQUENCE</scope>
    <source>
        <strain evidence="2">Race5_Kim</strain>
    </source>
</reference>
<dbReference type="AlphaFoldDB" id="A0A9Q8P390"/>
<dbReference type="EMBL" id="CP090163">
    <property type="protein sequence ID" value="UJO11760.1"/>
    <property type="molecule type" value="Genomic_DNA"/>
</dbReference>
<dbReference type="KEGG" id="ffu:CLAFUR5_01886"/>
<organism evidence="2 3">
    <name type="scientific">Passalora fulva</name>
    <name type="common">Tomato leaf mold</name>
    <name type="synonym">Cladosporium fulvum</name>
    <dbReference type="NCBI Taxonomy" id="5499"/>
    <lineage>
        <taxon>Eukaryota</taxon>
        <taxon>Fungi</taxon>
        <taxon>Dikarya</taxon>
        <taxon>Ascomycota</taxon>
        <taxon>Pezizomycotina</taxon>
        <taxon>Dothideomycetes</taxon>
        <taxon>Dothideomycetidae</taxon>
        <taxon>Mycosphaerellales</taxon>
        <taxon>Mycosphaerellaceae</taxon>
        <taxon>Fulvia</taxon>
    </lineage>
</organism>
<dbReference type="RefSeq" id="XP_047756126.1">
    <property type="nucleotide sequence ID" value="XM_047901034.1"/>
</dbReference>